<name>A0ABD0UL99_DENTH</name>
<evidence type="ECO:0000256" key="1">
    <source>
        <dbReference type="SAM" id="MobiDB-lite"/>
    </source>
</evidence>
<sequence length="235" mass="26708">MENSREERTMEFKWAVVLAPTNAAGGFKVLLDEMAALLEMVDPFDAVAPFEALADDLGGLDLNPLLPHQVLPVFQHRHRIGVRIVRIEVIRRTLVELHRLLPSHRFSLSLSLPLRAMIFLPTASRIESLKKINPTTPNSTQSEPKWVQIKDLKSIWKVQIINWMTKRGEEAGEQGRERRDERKRNLRSLLPPNSSLTTAWPPTIVGLMSGDRLSPDFRLATNYHRTSTLPPSIVC</sequence>
<dbReference type="Proteomes" id="UP001552299">
    <property type="component" value="Unassembled WGS sequence"/>
</dbReference>
<comment type="caution">
    <text evidence="2">The sequence shown here is derived from an EMBL/GenBank/DDBJ whole genome shotgun (WGS) entry which is preliminary data.</text>
</comment>
<evidence type="ECO:0000313" key="2">
    <source>
        <dbReference type="EMBL" id="KAL0913514.1"/>
    </source>
</evidence>
<evidence type="ECO:0000313" key="3">
    <source>
        <dbReference type="Proteomes" id="UP001552299"/>
    </source>
</evidence>
<dbReference type="EMBL" id="JANQDX010000013">
    <property type="protein sequence ID" value="KAL0913514.1"/>
    <property type="molecule type" value="Genomic_DNA"/>
</dbReference>
<reference evidence="2 3" key="1">
    <citation type="journal article" date="2024" name="Plant Biotechnol. J.">
        <title>Dendrobium thyrsiflorum genome and its molecular insights into genes involved in important horticultural traits.</title>
        <authorList>
            <person name="Chen B."/>
            <person name="Wang J.Y."/>
            <person name="Zheng P.J."/>
            <person name="Li K.L."/>
            <person name="Liang Y.M."/>
            <person name="Chen X.F."/>
            <person name="Zhang C."/>
            <person name="Zhao X."/>
            <person name="He X."/>
            <person name="Zhang G.Q."/>
            <person name="Liu Z.J."/>
            <person name="Xu Q."/>
        </authorList>
    </citation>
    <scope>NUCLEOTIDE SEQUENCE [LARGE SCALE GENOMIC DNA]</scope>
    <source>
        <strain evidence="2">GZMU011</strain>
    </source>
</reference>
<organism evidence="2 3">
    <name type="scientific">Dendrobium thyrsiflorum</name>
    <name type="common">Pinecone-like raceme dendrobium</name>
    <name type="synonym">Orchid</name>
    <dbReference type="NCBI Taxonomy" id="117978"/>
    <lineage>
        <taxon>Eukaryota</taxon>
        <taxon>Viridiplantae</taxon>
        <taxon>Streptophyta</taxon>
        <taxon>Embryophyta</taxon>
        <taxon>Tracheophyta</taxon>
        <taxon>Spermatophyta</taxon>
        <taxon>Magnoliopsida</taxon>
        <taxon>Liliopsida</taxon>
        <taxon>Asparagales</taxon>
        <taxon>Orchidaceae</taxon>
        <taxon>Epidendroideae</taxon>
        <taxon>Malaxideae</taxon>
        <taxon>Dendrobiinae</taxon>
        <taxon>Dendrobium</taxon>
    </lineage>
</organism>
<feature type="compositionally biased region" description="Basic and acidic residues" evidence="1">
    <location>
        <begin position="169"/>
        <end position="183"/>
    </location>
</feature>
<protein>
    <submittedName>
        <fullName evidence="2">Uncharacterized protein</fullName>
    </submittedName>
</protein>
<dbReference type="AlphaFoldDB" id="A0ABD0UL99"/>
<gene>
    <name evidence="2" type="ORF">M5K25_016979</name>
</gene>
<proteinExistence type="predicted"/>
<accession>A0ABD0UL99</accession>
<keyword evidence="3" id="KW-1185">Reference proteome</keyword>
<feature type="region of interest" description="Disordered" evidence="1">
    <location>
        <begin position="169"/>
        <end position="194"/>
    </location>
</feature>